<feature type="transmembrane region" description="Helical" evidence="6">
    <location>
        <begin position="351"/>
        <end position="372"/>
    </location>
</feature>
<keyword evidence="2" id="KW-1003">Cell membrane</keyword>
<evidence type="ECO:0000259" key="7">
    <source>
        <dbReference type="PROSITE" id="PS50850"/>
    </source>
</evidence>
<evidence type="ECO:0000313" key="9">
    <source>
        <dbReference type="Proteomes" id="UP000199679"/>
    </source>
</evidence>
<feature type="transmembrane region" description="Helical" evidence="6">
    <location>
        <begin position="177"/>
        <end position="199"/>
    </location>
</feature>
<keyword evidence="4 6" id="KW-1133">Transmembrane helix</keyword>
<dbReference type="GO" id="GO:0022857">
    <property type="term" value="F:transmembrane transporter activity"/>
    <property type="evidence" value="ECO:0007669"/>
    <property type="project" value="InterPro"/>
</dbReference>
<dbReference type="AlphaFoldDB" id="A0A1H1XG95"/>
<keyword evidence="3 6" id="KW-0812">Transmembrane</keyword>
<evidence type="ECO:0000256" key="6">
    <source>
        <dbReference type="SAM" id="Phobius"/>
    </source>
</evidence>
<dbReference type="InterPro" id="IPR011701">
    <property type="entry name" value="MFS"/>
</dbReference>
<dbReference type="Proteomes" id="UP000199679">
    <property type="component" value="Chromosome I"/>
</dbReference>
<dbReference type="STRING" id="652787.SAMN05216490_2442"/>
<feature type="transmembrane region" description="Helical" evidence="6">
    <location>
        <begin position="40"/>
        <end position="61"/>
    </location>
</feature>
<evidence type="ECO:0000256" key="4">
    <source>
        <dbReference type="ARBA" id="ARBA00022989"/>
    </source>
</evidence>
<dbReference type="PANTHER" id="PTHR43702:SF12">
    <property type="entry name" value="N-ACETYL GLUCOSAMINE TRANSPORTER NAGP"/>
    <property type="match status" value="1"/>
</dbReference>
<feature type="transmembrane region" description="Helical" evidence="6">
    <location>
        <begin position="97"/>
        <end position="119"/>
    </location>
</feature>
<name>A0A1H1XG95_MUCMA</name>
<evidence type="ECO:0000313" key="8">
    <source>
        <dbReference type="EMBL" id="SDT08132.1"/>
    </source>
</evidence>
<dbReference type="GO" id="GO:0005886">
    <property type="term" value="C:plasma membrane"/>
    <property type="evidence" value="ECO:0007669"/>
    <property type="project" value="UniProtKB-SubCell"/>
</dbReference>
<dbReference type="RefSeq" id="WP_091372899.1">
    <property type="nucleotide sequence ID" value="NZ_LT629740.1"/>
</dbReference>
<accession>A0A1H1XG95</accession>
<feature type="domain" description="Major facilitator superfamily (MFS) profile" evidence="7">
    <location>
        <begin position="7"/>
        <end position="408"/>
    </location>
</feature>
<comment type="subcellular location">
    <subcellularLocation>
        <location evidence="1">Cell inner membrane</location>
        <topology evidence="1">Multi-pass membrane protein</topology>
    </subcellularLocation>
</comment>
<evidence type="ECO:0000256" key="1">
    <source>
        <dbReference type="ARBA" id="ARBA00004429"/>
    </source>
</evidence>
<feature type="transmembrane region" description="Helical" evidence="6">
    <location>
        <begin position="131"/>
        <end position="157"/>
    </location>
</feature>
<dbReference type="SUPFAM" id="SSF103473">
    <property type="entry name" value="MFS general substrate transporter"/>
    <property type="match status" value="1"/>
</dbReference>
<proteinExistence type="predicted"/>
<keyword evidence="5 6" id="KW-0472">Membrane</keyword>
<feature type="transmembrane region" description="Helical" evidence="6">
    <location>
        <begin position="318"/>
        <end position="339"/>
    </location>
</feature>
<dbReference type="CDD" id="cd17394">
    <property type="entry name" value="MFS_FucP_like"/>
    <property type="match status" value="1"/>
</dbReference>
<organism evidence="8 9">
    <name type="scientific">Mucilaginibacter mallensis</name>
    <dbReference type="NCBI Taxonomy" id="652787"/>
    <lineage>
        <taxon>Bacteria</taxon>
        <taxon>Pseudomonadati</taxon>
        <taxon>Bacteroidota</taxon>
        <taxon>Sphingobacteriia</taxon>
        <taxon>Sphingobacteriales</taxon>
        <taxon>Sphingobacteriaceae</taxon>
        <taxon>Mucilaginibacter</taxon>
    </lineage>
</organism>
<evidence type="ECO:0000256" key="2">
    <source>
        <dbReference type="ARBA" id="ARBA00022475"/>
    </source>
</evidence>
<feature type="transmembrane region" description="Helical" evidence="6">
    <location>
        <begin position="269"/>
        <end position="287"/>
    </location>
</feature>
<dbReference type="PANTHER" id="PTHR43702">
    <property type="entry name" value="L-FUCOSE-PROTON SYMPORTER"/>
    <property type="match status" value="1"/>
</dbReference>
<feature type="transmembrane region" description="Helical" evidence="6">
    <location>
        <begin position="7"/>
        <end position="28"/>
    </location>
</feature>
<dbReference type="OrthoDB" id="3225787at2"/>
<feature type="transmembrane region" description="Helical" evidence="6">
    <location>
        <begin position="220"/>
        <end position="241"/>
    </location>
</feature>
<evidence type="ECO:0000256" key="5">
    <source>
        <dbReference type="ARBA" id="ARBA00023136"/>
    </source>
</evidence>
<keyword evidence="9" id="KW-1185">Reference proteome</keyword>
<protein>
    <submittedName>
        <fullName evidence="8">Fucose permease</fullName>
    </submittedName>
</protein>
<reference evidence="8 9" key="1">
    <citation type="submission" date="2016-10" db="EMBL/GenBank/DDBJ databases">
        <authorList>
            <person name="de Groot N.N."/>
        </authorList>
    </citation>
    <scope>NUCLEOTIDE SEQUENCE [LARGE SCALE GENOMIC DNA]</scope>
    <source>
        <strain evidence="8 9">MP1X4</strain>
    </source>
</reference>
<gene>
    <name evidence="8" type="ORF">SAMN05216490_2442</name>
</gene>
<dbReference type="InterPro" id="IPR020846">
    <property type="entry name" value="MFS_dom"/>
</dbReference>
<dbReference type="Gene3D" id="1.20.1250.20">
    <property type="entry name" value="MFS general substrate transporter like domains"/>
    <property type="match status" value="2"/>
</dbReference>
<feature type="transmembrane region" description="Helical" evidence="6">
    <location>
        <begin position="294"/>
        <end position="312"/>
    </location>
</feature>
<dbReference type="InterPro" id="IPR050375">
    <property type="entry name" value="MFS_TsgA-like"/>
</dbReference>
<dbReference type="Pfam" id="PF07690">
    <property type="entry name" value="MFS_1"/>
    <property type="match status" value="1"/>
</dbReference>
<feature type="transmembrane region" description="Helical" evidence="6">
    <location>
        <begin position="73"/>
        <end position="91"/>
    </location>
</feature>
<feature type="transmembrane region" description="Helical" evidence="6">
    <location>
        <begin position="378"/>
        <end position="403"/>
    </location>
</feature>
<dbReference type="PROSITE" id="PS50850">
    <property type="entry name" value="MFS"/>
    <property type="match status" value="1"/>
</dbReference>
<evidence type="ECO:0000256" key="3">
    <source>
        <dbReference type="ARBA" id="ARBA00022692"/>
    </source>
</evidence>
<dbReference type="EMBL" id="LT629740">
    <property type="protein sequence ID" value="SDT08132.1"/>
    <property type="molecule type" value="Genomic_DNA"/>
</dbReference>
<sequence>MKRNYYIVALIMLSFFVISFLTNVIGALNPDFIKGFNLSLTLAAFLPFAFFIAYGLVSIPTGILLEKYKEKKIMIAGFVVAFFGSLLLAMVHNYLSAIISLFLIGSGMAMLQVVINPLLRTSGGEENYAFNSVLAQLIFGAASFVSPMVYSYFALHLNDNGGTGFMTFFHTIVPSNLPWISLYWIFSVISLLMILIIRFSKFPVVELKEDEEVGSISTHLMLFKRPVVILFFLGIFCYVGTEQGLNNTISLFLEKYHGYDSKTTGADSLAYFWGLMTLGGIVGLFLLKIMDSRKVLVAFSILAIISFATGLFGPGNIALIALPLVGFFASVMYPIIFSLALNSIDEHHGSFAGILVTAIIGGAVIPLIIGGIGDAISLRAGMFVLFITMGYILSIGIWARPLIVNKTIDLKKKAE</sequence>
<dbReference type="InterPro" id="IPR036259">
    <property type="entry name" value="MFS_trans_sf"/>
</dbReference>